<evidence type="ECO:0000313" key="2">
    <source>
        <dbReference type="EMBL" id="OAY64163.1"/>
    </source>
</evidence>
<keyword evidence="1" id="KW-1133">Transmembrane helix</keyword>
<accession>A0A199UHE5</accession>
<dbReference type="EMBL" id="LSRQ01008221">
    <property type="protein sequence ID" value="OAY64163.1"/>
    <property type="molecule type" value="Genomic_DNA"/>
</dbReference>
<gene>
    <name evidence="2" type="ORF">ACMD2_13511</name>
</gene>
<reference evidence="2 3" key="1">
    <citation type="journal article" date="2016" name="DNA Res.">
        <title>The draft genome of MD-2 pineapple using hybrid error correction of long reads.</title>
        <authorList>
            <person name="Redwan R.M."/>
            <person name="Saidin A."/>
            <person name="Kumar S.V."/>
        </authorList>
    </citation>
    <scope>NUCLEOTIDE SEQUENCE [LARGE SCALE GENOMIC DNA]</scope>
    <source>
        <strain evidence="3">cv. MD2</strain>
        <tissue evidence="2">Leaf</tissue>
    </source>
</reference>
<name>A0A199UHE5_ANACO</name>
<sequence>MRVRRYSIPTVIAVIRGRRCRNPFCLISIGIFGSVPRLICLAGLRPSERMRRLLRLGFGA</sequence>
<feature type="transmembrane region" description="Helical" evidence="1">
    <location>
        <begin position="24"/>
        <end position="44"/>
    </location>
</feature>
<protein>
    <submittedName>
        <fullName evidence="2">Uncharacterized protein</fullName>
    </submittedName>
</protein>
<dbReference type="Proteomes" id="UP000092600">
    <property type="component" value="Unassembled WGS sequence"/>
</dbReference>
<proteinExistence type="predicted"/>
<keyword evidence="1" id="KW-0472">Membrane</keyword>
<organism evidence="2 3">
    <name type="scientific">Ananas comosus</name>
    <name type="common">Pineapple</name>
    <name type="synonym">Ananas ananas</name>
    <dbReference type="NCBI Taxonomy" id="4615"/>
    <lineage>
        <taxon>Eukaryota</taxon>
        <taxon>Viridiplantae</taxon>
        <taxon>Streptophyta</taxon>
        <taxon>Embryophyta</taxon>
        <taxon>Tracheophyta</taxon>
        <taxon>Spermatophyta</taxon>
        <taxon>Magnoliopsida</taxon>
        <taxon>Liliopsida</taxon>
        <taxon>Poales</taxon>
        <taxon>Bromeliaceae</taxon>
        <taxon>Bromelioideae</taxon>
        <taxon>Ananas</taxon>
    </lineage>
</organism>
<comment type="caution">
    <text evidence="2">The sequence shown here is derived from an EMBL/GenBank/DDBJ whole genome shotgun (WGS) entry which is preliminary data.</text>
</comment>
<evidence type="ECO:0000313" key="3">
    <source>
        <dbReference type="Proteomes" id="UP000092600"/>
    </source>
</evidence>
<evidence type="ECO:0000256" key="1">
    <source>
        <dbReference type="SAM" id="Phobius"/>
    </source>
</evidence>
<keyword evidence="1" id="KW-0812">Transmembrane</keyword>
<dbReference type="AlphaFoldDB" id="A0A199UHE5"/>